<evidence type="ECO:0000313" key="5">
    <source>
        <dbReference type="EMBL" id="TKA39578.1"/>
    </source>
</evidence>
<feature type="region of interest" description="Disordered" evidence="2">
    <location>
        <begin position="1"/>
        <end position="43"/>
    </location>
</feature>
<dbReference type="InterPro" id="IPR035899">
    <property type="entry name" value="DBL_dom_sf"/>
</dbReference>
<feature type="region of interest" description="Disordered" evidence="2">
    <location>
        <begin position="1013"/>
        <end position="1152"/>
    </location>
</feature>
<feature type="compositionally biased region" description="Polar residues" evidence="2">
    <location>
        <begin position="1729"/>
        <end position="1746"/>
    </location>
</feature>
<dbReference type="GO" id="GO:0031991">
    <property type="term" value="P:regulation of actomyosin contractile ring contraction"/>
    <property type="evidence" value="ECO:0007669"/>
    <property type="project" value="TreeGrafter"/>
</dbReference>
<feature type="region of interest" description="Disordered" evidence="2">
    <location>
        <begin position="1237"/>
        <end position="1264"/>
    </location>
</feature>
<dbReference type="SMART" id="SM00325">
    <property type="entry name" value="RhoGEF"/>
    <property type="match status" value="1"/>
</dbReference>
<gene>
    <name evidence="5" type="ORF">B0A54_10134</name>
</gene>
<feature type="compositionally biased region" description="Low complexity" evidence="2">
    <location>
        <begin position="1834"/>
        <end position="1850"/>
    </location>
</feature>
<feature type="compositionally biased region" description="Polar residues" evidence="2">
    <location>
        <begin position="1120"/>
        <end position="1131"/>
    </location>
</feature>
<feature type="region of interest" description="Disordered" evidence="2">
    <location>
        <begin position="506"/>
        <end position="543"/>
    </location>
</feature>
<name>A0A4U0UU86_9PEZI</name>
<feature type="domain" description="DH" evidence="3">
    <location>
        <begin position="1158"/>
        <end position="1380"/>
    </location>
</feature>
<dbReference type="Pfam" id="PF03114">
    <property type="entry name" value="BAR"/>
    <property type="match status" value="1"/>
</dbReference>
<feature type="compositionally biased region" description="Polar residues" evidence="2">
    <location>
        <begin position="268"/>
        <end position="286"/>
    </location>
</feature>
<dbReference type="GO" id="GO:0032955">
    <property type="term" value="P:regulation of division septum assembly"/>
    <property type="evidence" value="ECO:0007669"/>
    <property type="project" value="TreeGrafter"/>
</dbReference>
<feature type="compositionally biased region" description="Polar residues" evidence="2">
    <location>
        <begin position="1098"/>
        <end position="1107"/>
    </location>
</feature>
<feature type="region of interest" description="Disordered" evidence="2">
    <location>
        <begin position="951"/>
        <end position="995"/>
    </location>
</feature>
<evidence type="ECO:0008006" key="7">
    <source>
        <dbReference type="Google" id="ProtNLM"/>
    </source>
</evidence>
<dbReference type="FunFam" id="1.20.900.10:FF:000053">
    <property type="entry name" value="Rho guanyl nucleotide exchange factor, putative"/>
    <property type="match status" value="1"/>
</dbReference>
<dbReference type="CDD" id="cd00160">
    <property type="entry name" value="RhoGEF"/>
    <property type="match status" value="1"/>
</dbReference>
<dbReference type="InterPro" id="IPR000219">
    <property type="entry name" value="DH_dom"/>
</dbReference>
<dbReference type="Gene3D" id="1.20.1270.60">
    <property type="entry name" value="Arfaptin homology (AH) domain/BAR domain"/>
    <property type="match status" value="1"/>
</dbReference>
<dbReference type="PANTHER" id="PTHR22834:SF20">
    <property type="entry name" value="SH3 DOMAIN-CONTAINING PROTEIN"/>
    <property type="match status" value="1"/>
</dbReference>
<dbReference type="GO" id="GO:0005737">
    <property type="term" value="C:cytoplasm"/>
    <property type="evidence" value="ECO:0007669"/>
    <property type="project" value="InterPro"/>
</dbReference>
<feature type="domain" description="BAR" evidence="4">
    <location>
        <begin position="1415"/>
        <end position="1638"/>
    </location>
</feature>
<feature type="compositionally biased region" description="Low complexity" evidence="2">
    <location>
        <begin position="1239"/>
        <end position="1253"/>
    </location>
</feature>
<evidence type="ECO:0000259" key="3">
    <source>
        <dbReference type="PROSITE" id="PS50010"/>
    </source>
</evidence>
<dbReference type="STRING" id="329885.A0A4U0UU86"/>
<accession>A0A4U0UU86</accession>
<feature type="compositionally biased region" description="Polar residues" evidence="2">
    <location>
        <begin position="1138"/>
        <end position="1147"/>
    </location>
</feature>
<dbReference type="SUPFAM" id="SSF48065">
    <property type="entry name" value="DBL homology domain (DH-domain)"/>
    <property type="match status" value="1"/>
</dbReference>
<feature type="compositionally biased region" description="Polar residues" evidence="2">
    <location>
        <begin position="34"/>
        <end position="43"/>
    </location>
</feature>
<feature type="region of interest" description="Disordered" evidence="2">
    <location>
        <begin position="259"/>
        <end position="492"/>
    </location>
</feature>
<feature type="compositionally biased region" description="Basic and acidic residues" evidence="2">
    <location>
        <begin position="951"/>
        <end position="963"/>
    </location>
</feature>
<dbReference type="CDD" id="cd07589">
    <property type="entry name" value="BAR_DNMBP"/>
    <property type="match status" value="1"/>
</dbReference>
<dbReference type="InterPro" id="IPR004148">
    <property type="entry name" value="BAR_dom"/>
</dbReference>
<evidence type="ECO:0000256" key="2">
    <source>
        <dbReference type="SAM" id="MobiDB-lite"/>
    </source>
</evidence>
<dbReference type="InterPro" id="IPR051492">
    <property type="entry name" value="Dynamin-Rho_GEF"/>
</dbReference>
<feature type="compositionally biased region" description="Pro residues" evidence="2">
    <location>
        <begin position="1038"/>
        <end position="1053"/>
    </location>
</feature>
<feature type="compositionally biased region" description="Polar residues" evidence="2">
    <location>
        <begin position="390"/>
        <end position="401"/>
    </location>
</feature>
<keyword evidence="1" id="KW-0344">Guanine-nucleotide releasing factor</keyword>
<protein>
    <recommendedName>
        <fullName evidence="7">DH domain-containing protein</fullName>
    </recommendedName>
</protein>
<dbReference type="EMBL" id="NAJP01000038">
    <property type="protein sequence ID" value="TKA39578.1"/>
    <property type="molecule type" value="Genomic_DNA"/>
</dbReference>
<dbReference type="PROSITE" id="PS51021">
    <property type="entry name" value="BAR"/>
    <property type="match status" value="1"/>
</dbReference>
<feature type="compositionally biased region" description="Polar residues" evidence="2">
    <location>
        <begin position="191"/>
        <end position="205"/>
    </location>
</feature>
<comment type="caution">
    <text evidence="5">The sequence shown here is derived from an EMBL/GenBank/DDBJ whole genome shotgun (WGS) entry which is preliminary data.</text>
</comment>
<reference evidence="5 6" key="1">
    <citation type="submission" date="2017-03" db="EMBL/GenBank/DDBJ databases">
        <title>Genomes of endolithic fungi from Antarctica.</title>
        <authorList>
            <person name="Coleine C."/>
            <person name="Masonjones S."/>
            <person name="Stajich J.E."/>
        </authorList>
    </citation>
    <scope>NUCLEOTIDE SEQUENCE [LARGE SCALE GENOMIC DNA]</scope>
    <source>
        <strain evidence="5 6">CCFEE 5311</strain>
    </source>
</reference>
<feature type="region of interest" description="Disordered" evidence="2">
    <location>
        <begin position="1816"/>
        <end position="1861"/>
    </location>
</feature>
<dbReference type="Pfam" id="PF00621">
    <property type="entry name" value="RhoGEF"/>
    <property type="match status" value="1"/>
</dbReference>
<dbReference type="InterPro" id="IPR027267">
    <property type="entry name" value="AH/BAR_dom_sf"/>
</dbReference>
<feature type="compositionally biased region" description="Low complexity" evidence="2">
    <location>
        <begin position="429"/>
        <end position="450"/>
    </location>
</feature>
<dbReference type="OrthoDB" id="10256089at2759"/>
<feature type="compositionally biased region" description="Low complexity" evidence="2">
    <location>
        <begin position="177"/>
        <end position="190"/>
    </location>
</feature>
<feature type="compositionally biased region" description="Polar residues" evidence="2">
    <location>
        <begin position="351"/>
        <end position="367"/>
    </location>
</feature>
<dbReference type="SUPFAM" id="SSF103657">
    <property type="entry name" value="BAR/IMD domain-like"/>
    <property type="match status" value="1"/>
</dbReference>
<dbReference type="PROSITE" id="PS50010">
    <property type="entry name" value="DH_2"/>
    <property type="match status" value="1"/>
</dbReference>
<feature type="compositionally biased region" description="Basic and acidic residues" evidence="2">
    <location>
        <begin position="742"/>
        <end position="764"/>
    </location>
</feature>
<organism evidence="5 6">
    <name type="scientific">Friedmanniomyces endolithicus</name>
    <dbReference type="NCBI Taxonomy" id="329885"/>
    <lineage>
        <taxon>Eukaryota</taxon>
        <taxon>Fungi</taxon>
        <taxon>Dikarya</taxon>
        <taxon>Ascomycota</taxon>
        <taxon>Pezizomycotina</taxon>
        <taxon>Dothideomycetes</taxon>
        <taxon>Dothideomycetidae</taxon>
        <taxon>Mycosphaerellales</taxon>
        <taxon>Teratosphaeriaceae</taxon>
        <taxon>Friedmanniomyces</taxon>
    </lineage>
</organism>
<feature type="region of interest" description="Disordered" evidence="2">
    <location>
        <begin position="1723"/>
        <end position="1781"/>
    </location>
</feature>
<feature type="region of interest" description="Disordered" evidence="2">
    <location>
        <begin position="114"/>
        <end position="217"/>
    </location>
</feature>
<evidence type="ECO:0000313" key="6">
    <source>
        <dbReference type="Proteomes" id="UP000310066"/>
    </source>
</evidence>
<sequence>MAASEDSPVAMSGKLDGPPGPHDYYDYNTHHRPSSPTSNHSVTAVSQMHVSAGSAHVPLANRAFSRSPVGRQLRAVTDPVGGADHALNNVRSNPVLLPSRQPGSVKNIANKFDQGAAAAGGQPVLRVQTTQERYRRAPPDKSATSRSPVRASGSRSEPGMVKLQKRRPVQPRSPQKSPETSFETSSSFASNATITSAKSQPQPATTRRDAKVPMKTVPYASAKPPLFGELTADGWHGNFELSSYGPLGTLQLMPRRQSAGNVALGHGRSQSQQDVSRTRLSPPSKQKLQHKRSRSEMDAFMPPPPPSILNLHGQNVPALYPTPPNSGTRNPLRKDSPTSRIPVSSRRHSQDSSIGSDPYSRSASAMSNGRGERKPPSRSPTRIKPLSGKENATPSSASRSRYQPPPVTTPQASQTLSAKIVVPPPKTSPPLRSSRPRQPVSAATTSASRARAAERFQTPATKDGRRPSEQWLGKPYDPQKEKTRRKIPELGKVDFAERRARIQKAISQNLEKAESEENLRTRSRRPSEVSEPAMPGAEGEPLNTVDEHQAEEFDRETAAMDLAPPLQHDMRNKGLSLDTLAIPGHAHREPEPTTAATEATEFEVDESPILGRAAVQHSVAEPKTDSKVDDNVGESPIMLSAVSYQPPSALLTTAQFEPMPIPEPEILHSPSVLDNVRRMRERSQSSASGHDTTFAGDSPLVEDSPSDIEDRWGLEQGLGGDQGSIRIMLDEDPTLTQGTEPWPKHEESEHREAAPEHLHPEAARSLEPGQGVNTHHDYTESPVDGDTTLPDGMVDITPRRQPRDDTLKPATYKATMAFTATSDTLESDTALARGLDKYQTTGEVAPEMLLYIQNHSVDLQRLSANGGSDALMVQNLLDSMLDARPANEVSSACDEDMLQPTQYGLPPVTPDTPPGAAIVPGTAVVFAADATGTATPENDEEADFHEKIRKADEEWERQQRDEEATLGAIEEEAPLPPPKDFGYTPRSSTGPNSAIFPPANFAEGLLLPIAGDTSSESLATGGSVASTPSGQEHLSSPRPAPPLPLHAPPPPPAGLVSPTTTSRLPFGMSEVPQLPVTAPERESSELSPRMRKNLWGPSGSSRPSVDSQRAAPPSLPGAASMSSFADSTRASSMERCPDSQSQLVKPTSPSPEYKRLMKRKHIIKELLDTENSYHQDLKIIEDIYKATVGELVTTEDTRTLFGNCDEIERFSLFFYDELRKAVAPVYVPAKQMRWANKRGSYSTTQSDGTGQTSMASADSIDEERDRGTTIGQCFLTNLHRMDQVYGAYLKNHDAANQRLTALKNTPTVKCWLDECHNNASDITSAWDLDSLLVKPTQRVAKYPLMLQQLFESTPRTHPDYEALKSAAKDSVGMLTRINEAKKRADLVDQIINRKGKDTDVRSGIAKAFGRRTEKLKERVGIAEAFQDAEFDELSHKFGGHFIRLQICMRDVQDYLHRIDKAMDQITNTAAALDLYTDVAPSSLPEIESKWRRYGQAIREIAAIALPEHKAAVHKRVIQPMITCIKLHEGPQNAINKRKRRIVDYAKCKSIEKRGEKPDRKVVEASEMYEALNDQLKIELPKLYGLTASLVQGCLTCFLEIQLKWYNMWERKLGPLIEAAEIPTSILQIEPAFRPDYDIVKNRLLELGVCNGALLADSANFLSPSTTLVGDFEPLSLKRPSTLDGSKRTQSVGSDVSPFIAGLSKRHSSGYSHGGYDGGVPPLLSDGRIRSNSSMSARATPSMQTPASGIAANRPWSNANTPTSSISTSRPSTANQQHHSAFQIARPSIESAAAARSPRPFSGQTYFTARPEPEHRFSGLFSSALPPDETQADQTSAGASAGARSTTPTPSGSAGAETPGQDLQPAHNVLFVCASLFEFAIDKTRKEAGYPYLTYVQGEVFDVVAQKGELWLARNQDDGGGILGWIWEQHFVILSQGS</sequence>
<feature type="compositionally biased region" description="Low complexity" evidence="2">
    <location>
        <begin position="1760"/>
        <end position="1772"/>
    </location>
</feature>
<feature type="region of interest" description="Disordered" evidence="2">
    <location>
        <begin position="677"/>
        <end position="806"/>
    </location>
</feature>
<dbReference type="Proteomes" id="UP000310066">
    <property type="component" value="Unassembled WGS sequence"/>
</dbReference>
<dbReference type="GO" id="GO:0005085">
    <property type="term" value="F:guanyl-nucleotide exchange factor activity"/>
    <property type="evidence" value="ECO:0007669"/>
    <property type="project" value="UniProtKB-KW"/>
</dbReference>
<evidence type="ECO:0000256" key="1">
    <source>
        <dbReference type="ARBA" id="ARBA00022658"/>
    </source>
</evidence>
<feature type="compositionally biased region" description="Basic and acidic residues" evidence="2">
    <location>
        <begin position="477"/>
        <end position="492"/>
    </location>
</feature>
<dbReference type="SMART" id="SM00721">
    <property type="entry name" value="BAR"/>
    <property type="match status" value="1"/>
</dbReference>
<evidence type="ECO:0000259" key="4">
    <source>
        <dbReference type="PROSITE" id="PS51021"/>
    </source>
</evidence>
<proteinExistence type="predicted"/>
<dbReference type="PANTHER" id="PTHR22834">
    <property type="entry name" value="NUCLEAR FUSION PROTEIN FUS2"/>
    <property type="match status" value="1"/>
</dbReference>
<dbReference type="Gene3D" id="1.20.900.10">
    <property type="entry name" value="Dbl homology (DH) domain"/>
    <property type="match status" value="1"/>
</dbReference>
<feature type="compositionally biased region" description="Polar residues" evidence="2">
    <location>
        <begin position="1013"/>
        <end position="1033"/>
    </location>
</feature>
<feature type="compositionally biased region" description="Basic and acidic residues" evidence="2">
    <location>
        <begin position="797"/>
        <end position="806"/>
    </location>
</feature>
<feature type="compositionally biased region" description="Basic and acidic residues" evidence="2">
    <location>
        <begin position="511"/>
        <end position="528"/>
    </location>
</feature>